<feature type="binding site" evidence="7">
    <location>
        <begin position="113"/>
        <end position="119"/>
    </location>
    <ligand>
        <name>ATP</name>
        <dbReference type="ChEBI" id="CHEBI:30616"/>
    </ligand>
</feature>
<dbReference type="InterPro" id="IPR035911">
    <property type="entry name" value="MurE/MurF_N"/>
</dbReference>
<keyword evidence="6 7" id="KW-0961">Cell wall biogenesis/degradation</keyword>
<feature type="binding site" evidence="7">
    <location>
        <position position="30"/>
    </location>
    <ligand>
        <name>UDP-N-acetyl-alpha-D-muramoyl-L-alanyl-D-glutamate</name>
        <dbReference type="ChEBI" id="CHEBI:83900"/>
    </ligand>
</feature>
<evidence type="ECO:0000256" key="4">
    <source>
        <dbReference type="ARBA" id="ARBA00022984"/>
    </source>
</evidence>
<feature type="binding site" evidence="7">
    <location>
        <position position="466"/>
    </location>
    <ligand>
        <name>meso-2,6-diaminopimelate</name>
        <dbReference type="ChEBI" id="CHEBI:57791"/>
    </ligand>
</feature>
<evidence type="ECO:0000313" key="13">
    <source>
        <dbReference type="EMBL" id="SEH81543.1"/>
    </source>
</evidence>
<name>A0A1C7PCW7_9BACT</name>
<dbReference type="InterPro" id="IPR000713">
    <property type="entry name" value="Mur_ligase_N"/>
</dbReference>
<keyword evidence="7" id="KW-0460">Magnesium</keyword>
<keyword evidence="2 7" id="KW-0132">Cell division</keyword>
<dbReference type="Pfam" id="PF01225">
    <property type="entry name" value="Mur_ligase"/>
    <property type="match status" value="1"/>
</dbReference>
<feature type="binding site" evidence="7">
    <location>
        <begin position="155"/>
        <end position="156"/>
    </location>
    <ligand>
        <name>UDP-N-acetyl-alpha-D-muramoyl-L-alanyl-D-glutamate</name>
        <dbReference type="ChEBI" id="CHEBI:83900"/>
    </ligand>
</feature>
<feature type="binding site" evidence="7">
    <location>
        <position position="388"/>
    </location>
    <ligand>
        <name>meso-2,6-diaminopimelate</name>
        <dbReference type="ChEBI" id="CHEBI:57791"/>
    </ligand>
</feature>
<dbReference type="STRING" id="1679444.PYTT_0951"/>
<dbReference type="AlphaFoldDB" id="A0A1C7PCW7"/>
<feature type="binding site" evidence="7">
    <location>
        <position position="188"/>
    </location>
    <ligand>
        <name>UDP-N-acetyl-alpha-D-muramoyl-L-alanyl-D-glutamate</name>
        <dbReference type="ChEBI" id="CHEBI:83900"/>
    </ligand>
</feature>
<keyword evidence="4 7" id="KW-0573">Peptidoglycan synthesis</keyword>
<evidence type="ECO:0000313" key="14">
    <source>
        <dbReference type="Proteomes" id="UP000176204"/>
    </source>
</evidence>
<dbReference type="SUPFAM" id="SSF53244">
    <property type="entry name" value="MurD-like peptide ligases, peptide-binding domain"/>
    <property type="match status" value="1"/>
</dbReference>
<feature type="binding site" evidence="7">
    <location>
        <position position="190"/>
    </location>
    <ligand>
        <name>UDP-N-acetyl-alpha-D-muramoyl-L-alanyl-D-glutamate</name>
        <dbReference type="ChEBI" id="CHEBI:83900"/>
    </ligand>
</feature>
<dbReference type="NCBIfam" id="TIGR01085">
    <property type="entry name" value="murE"/>
    <property type="match status" value="1"/>
</dbReference>
<dbReference type="PATRIC" id="fig|1679444.3.peg.2554"/>
<comment type="similarity">
    <text evidence="1 7">Belongs to the MurCDEF family. MurE subfamily.</text>
</comment>
<dbReference type="GO" id="GO:0051301">
    <property type="term" value="P:cell division"/>
    <property type="evidence" value="ECO:0007669"/>
    <property type="project" value="UniProtKB-KW"/>
</dbReference>
<reference evidence="14" key="1">
    <citation type="submission" date="2016-09" db="EMBL/GenBank/DDBJ databases">
        <authorList>
            <person name="Koehorst J."/>
        </authorList>
    </citation>
    <scope>NUCLEOTIDE SEQUENCE [LARGE SCALE GENOMIC DNA]</scope>
</reference>
<dbReference type="OrthoDB" id="9800958at2"/>
<dbReference type="GO" id="GO:0071555">
    <property type="term" value="P:cell wall organization"/>
    <property type="evidence" value="ECO:0007669"/>
    <property type="project" value="UniProtKB-KW"/>
</dbReference>
<dbReference type="Pfam" id="PF02875">
    <property type="entry name" value="Mur_ligase_C"/>
    <property type="match status" value="1"/>
</dbReference>
<sequence length="518" mass="56949">MNSIKIFSVLPISTLTGSLRAPLSALVDDSRKVQSDCCYVALRGARADGHDWIEEAVRKGARAIVAERSCPEWAREQGVVWVQVPDTHEAVGYLMSAWYGFPSQDLVTLAVTGTNGKTTTSYLAHAIFCRTWLRCGLVGTIHYDNGRERIPAVNTTPGAAPLQEMLARMLENGCRAVAMEVSSHSLVQKRVAGMNFRVGIFTNLTQDHLDFHGDMESYYEAKKSLFLQMAASGDKKAVAVINIDDPYGRRLVGELSGKMKVRSYGTLEGADFRMKPLRLSLTGSEYELAYNGKTYLVSIPLIGRFNMMNSLAALAGTVSAGIGIRDAIASLAQAPQVPGRLELVANVDHVMSFVDYAHTPDAIVNVCKTMKELCRGRLITVFGCGGDRDKAKRPLMGEAAARLSDYCIVTSDNPRSEDPEEIIADVLPGIPDGKRHAVVDRAEAIREALAMARPRDIVLVAGKGHENYQEFATGRIAFSDVAEIKRCVRELEQSSLKERALERERSEQEKQKKGKPRR</sequence>
<gene>
    <name evidence="7" type="primary">murE</name>
    <name evidence="13" type="ORF">PYTT_0951</name>
</gene>
<dbReference type="HAMAP" id="MF_00208">
    <property type="entry name" value="MurE"/>
    <property type="match status" value="1"/>
</dbReference>
<dbReference type="SUPFAM" id="SSF53623">
    <property type="entry name" value="MurD-like peptide ligases, catalytic domain"/>
    <property type="match status" value="1"/>
</dbReference>
<dbReference type="KEGG" id="agl:PYTT_0951"/>
<feature type="domain" description="Mur ligase N-terminal catalytic" evidence="10">
    <location>
        <begin position="29"/>
        <end position="99"/>
    </location>
</feature>
<evidence type="ECO:0000259" key="10">
    <source>
        <dbReference type="Pfam" id="PF01225"/>
    </source>
</evidence>
<comment type="caution">
    <text evidence="7">Lacks conserved residue(s) required for the propagation of feature annotation.</text>
</comment>
<evidence type="ECO:0000256" key="9">
    <source>
        <dbReference type="SAM" id="MobiDB-lite"/>
    </source>
</evidence>
<dbReference type="GO" id="GO:0005524">
    <property type="term" value="F:ATP binding"/>
    <property type="evidence" value="ECO:0007669"/>
    <property type="project" value="UniProtKB-UniRule"/>
</dbReference>
<evidence type="ECO:0000256" key="3">
    <source>
        <dbReference type="ARBA" id="ARBA00022960"/>
    </source>
</evidence>
<evidence type="ECO:0000256" key="2">
    <source>
        <dbReference type="ARBA" id="ARBA00022618"/>
    </source>
</evidence>
<proteinExistence type="inferred from homology"/>
<feature type="binding site" evidence="7">
    <location>
        <position position="462"/>
    </location>
    <ligand>
        <name>meso-2,6-diaminopimelate</name>
        <dbReference type="ChEBI" id="CHEBI:57791"/>
    </ligand>
</feature>
<keyword evidence="3 7" id="KW-0133">Cell shape</keyword>
<dbReference type="EMBL" id="LT629973">
    <property type="protein sequence ID" value="SEH81543.1"/>
    <property type="molecule type" value="Genomic_DNA"/>
</dbReference>
<dbReference type="Pfam" id="PF08245">
    <property type="entry name" value="Mur_ligase_M"/>
    <property type="match status" value="1"/>
</dbReference>
<comment type="catalytic activity">
    <reaction evidence="7">
        <text>UDP-N-acetyl-alpha-D-muramoyl-L-alanyl-D-glutamate + meso-2,6-diaminopimelate + ATP = UDP-N-acetyl-alpha-D-muramoyl-L-alanyl-gamma-D-glutamyl-meso-2,6-diaminopimelate + ADP + phosphate + H(+)</text>
        <dbReference type="Rhea" id="RHEA:23676"/>
        <dbReference type="ChEBI" id="CHEBI:15378"/>
        <dbReference type="ChEBI" id="CHEBI:30616"/>
        <dbReference type="ChEBI" id="CHEBI:43474"/>
        <dbReference type="ChEBI" id="CHEBI:57791"/>
        <dbReference type="ChEBI" id="CHEBI:83900"/>
        <dbReference type="ChEBI" id="CHEBI:83905"/>
        <dbReference type="ChEBI" id="CHEBI:456216"/>
        <dbReference type="EC" id="6.3.2.13"/>
    </reaction>
</comment>
<comment type="subcellular location">
    <subcellularLocation>
        <location evidence="7 8">Cytoplasm</location>
    </subcellularLocation>
</comment>
<dbReference type="InterPro" id="IPR013221">
    <property type="entry name" value="Mur_ligase_cen"/>
</dbReference>
<keyword evidence="7" id="KW-0963">Cytoplasm</keyword>
<feature type="binding site" evidence="7">
    <location>
        <begin position="412"/>
        <end position="415"/>
    </location>
    <ligand>
        <name>meso-2,6-diaminopimelate</name>
        <dbReference type="ChEBI" id="CHEBI:57791"/>
    </ligand>
</feature>
<dbReference type="SUPFAM" id="SSF63418">
    <property type="entry name" value="MurE/MurF N-terminal domain"/>
    <property type="match status" value="1"/>
</dbReference>
<comment type="pathway">
    <text evidence="7 8">Cell wall biogenesis; peptidoglycan biosynthesis.</text>
</comment>
<dbReference type="GO" id="GO:0008360">
    <property type="term" value="P:regulation of cell shape"/>
    <property type="evidence" value="ECO:0007669"/>
    <property type="project" value="UniProtKB-KW"/>
</dbReference>
<organism evidence="13 14">
    <name type="scientific">Akkermansia glycaniphila</name>
    <dbReference type="NCBI Taxonomy" id="1679444"/>
    <lineage>
        <taxon>Bacteria</taxon>
        <taxon>Pseudomonadati</taxon>
        <taxon>Verrucomicrobiota</taxon>
        <taxon>Verrucomicrobiia</taxon>
        <taxon>Verrucomicrobiales</taxon>
        <taxon>Akkermansiaceae</taxon>
        <taxon>Akkermansia</taxon>
    </lineage>
</organism>
<comment type="PTM">
    <text evidence="7">Carboxylation is probably crucial for Mg(2+) binding and, consequently, for the gamma-phosphate positioning of ATP.</text>
</comment>
<feature type="domain" description="Mur ligase C-terminal" evidence="11">
    <location>
        <begin position="339"/>
        <end position="464"/>
    </location>
</feature>
<dbReference type="InterPro" id="IPR036615">
    <property type="entry name" value="Mur_ligase_C_dom_sf"/>
</dbReference>
<dbReference type="PANTHER" id="PTHR23135">
    <property type="entry name" value="MUR LIGASE FAMILY MEMBER"/>
    <property type="match status" value="1"/>
</dbReference>
<dbReference type="Gene3D" id="3.40.1390.10">
    <property type="entry name" value="MurE/MurF, N-terminal domain"/>
    <property type="match status" value="1"/>
</dbReference>
<evidence type="ECO:0000256" key="8">
    <source>
        <dbReference type="RuleBase" id="RU004135"/>
    </source>
</evidence>
<dbReference type="GO" id="GO:0005737">
    <property type="term" value="C:cytoplasm"/>
    <property type="evidence" value="ECO:0007669"/>
    <property type="project" value="UniProtKB-SubCell"/>
</dbReference>
<dbReference type="InterPro" id="IPR036565">
    <property type="entry name" value="Mur-like_cat_sf"/>
</dbReference>
<feature type="binding site" evidence="7">
    <location>
        <position position="154"/>
    </location>
    <ligand>
        <name>UDP-N-acetyl-alpha-D-muramoyl-L-alanyl-D-glutamate</name>
        <dbReference type="ChEBI" id="CHEBI:83900"/>
    </ligand>
</feature>
<feature type="domain" description="Mur ligase central" evidence="12">
    <location>
        <begin position="111"/>
        <end position="315"/>
    </location>
</feature>
<dbReference type="GO" id="GO:0009252">
    <property type="term" value="P:peptidoglycan biosynthetic process"/>
    <property type="evidence" value="ECO:0007669"/>
    <property type="project" value="UniProtKB-UniRule"/>
</dbReference>
<dbReference type="RefSeq" id="WP_067774550.1">
    <property type="nucleotide sequence ID" value="NZ_LIGX01000019.1"/>
</dbReference>
<protein>
    <recommendedName>
        <fullName evidence="7">UDP-N-acetylmuramoyl-L-alanyl-D-glutamate--2,6-diaminopimelate ligase</fullName>
        <ecNumber evidence="7">6.3.2.13</ecNumber>
    </recommendedName>
    <alternativeName>
        <fullName evidence="7">Meso-A2pm-adding enzyme</fullName>
    </alternativeName>
    <alternativeName>
        <fullName evidence="7">Meso-diaminopimelate-adding enzyme</fullName>
    </alternativeName>
    <alternativeName>
        <fullName evidence="7">UDP-MurNAc-L-Ala-D-Glu:meso-diaminopimelate ligase</fullName>
    </alternativeName>
    <alternativeName>
        <fullName evidence="7">UDP-MurNAc-tripeptide synthetase</fullName>
    </alternativeName>
    <alternativeName>
        <fullName evidence="7">UDP-N-acetylmuramyl-tripeptide synthetase</fullName>
    </alternativeName>
</protein>
<dbReference type="GO" id="GO:0008765">
    <property type="term" value="F:UDP-N-acetylmuramoylalanyl-D-glutamate-2,6-diaminopimelate ligase activity"/>
    <property type="evidence" value="ECO:0007669"/>
    <property type="project" value="UniProtKB-UniRule"/>
</dbReference>
<feature type="binding site" evidence="7">
    <location>
        <position position="182"/>
    </location>
    <ligand>
        <name>UDP-N-acetyl-alpha-D-muramoyl-L-alanyl-D-glutamate</name>
        <dbReference type="ChEBI" id="CHEBI:83900"/>
    </ligand>
</feature>
<feature type="region of interest" description="Disordered" evidence="9">
    <location>
        <begin position="495"/>
        <end position="518"/>
    </location>
</feature>
<dbReference type="InterPro" id="IPR004101">
    <property type="entry name" value="Mur_ligase_C"/>
</dbReference>
<evidence type="ECO:0000256" key="5">
    <source>
        <dbReference type="ARBA" id="ARBA00023306"/>
    </source>
</evidence>
<evidence type="ECO:0000256" key="6">
    <source>
        <dbReference type="ARBA" id="ARBA00023316"/>
    </source>
</evidence>
<comment type="function">
    <text evidence="7">Catalyzes the addition of meso-diaminopimelic acid to the nucleotide precursor UDP-N-acetylmuramoyl-L-alanyl-D-glutamate (UMAG) in the biosynthesis of bacterial cell-wall peptidoglycan.</text>
</comment>
<evidence type="ECO:0000259" key="12">
    <source>
        <dbReference type="Pfam" id="PF08245"/>
    </source>
</evidence>
<evidence type="ECO:0000256" key="7">
    <source>
        <dbReference type="HAMAP-Rule" id="MF_00208"/>
    </source>
</evidence>
<keyword evidence="7" id="KW-0436">Ligase</keyword>
<evidence type="ECO:0000256" key="1">
    <source>
        <dbReference type="ARBA" id="ARBA00005898"/>
    </source>
</evidence>
<keyword evidence="5 7" id="KW-0131">Cell cycle</keyword>
<feature type="modified residue" description="N6-carboxylysine" evidence="7">
    <location>
        <position position="222"/>
    </location>
</feature>
<dbReference type="NCBIfam" id="NF001124">
    <property type="entry name" value="PRK00139.1-2"/>
    <property type="match status" value="1"/>
</dbReference>
<dbReference type="PANTHER" id="PTHR23135:SF4">
    <property type="entry name" value="UDP-N-ACETYLMURAMOYL-L-ALANYL-D-GLUTAMATE--2,6-DIAMINOPIMELATE LIGASE MURE HOMOLOG, CHLOROPLASTIC"/>
    <property type="match status" value="1"/>
</dbReference>
<dbReference type="GO" id="GO:0000287">
    <property type="term" value="F:magnesium ion binding"/>
    <property type="evidence" value="ECO:0007669"/>
    <property type="project" value="UniProtKB-UniRule"/>
</dbReference>
<dbReference type="Proteomes" id="UP000176204">
    <property type="component" value="Chromosome I"/>
</dbReference>
<keyword evidence="7" id="KW-0067">ATP-binding</keyword>
<dbReference type="Gene3D" id="3.40.1190.10">
    <property type="entry name" value="Mur-like, catalytic domain"/>
    <property type="match status" value="1"/>
</dbReference>
<dbReference type="EC" id="6.3.2.13" evidence="7"/>
<evidence type="ECO:0000259" key="11">
    <source>
        <dbReference type="Pfam" id="PF02875"/>
    </source>
</evidence>
<keyword evidence="7" id="KW-0547">Nucleotide-binding</keyword>
<dbReference type="Gene3D" id="3.90.190.20">
    <property type="entry name" value="Mur ligase, C-terminal domain"/>
    <property type="match status" value="1"/>
</dbReference>
<accession>A0A1C7PCW7</accession>
<comment type="cofactor">
    <cofactor evidence="7">
        <name>Mg(2+)</name>
        <dbReference type="ChEBI" id="CHEBI:18420"/>
    </cofactor>
</comment>
<dbReference type="UniPathway" id="UPA00219"/>
<dbReference type="NCBIfam" id="NF001126">
    <property type="entry name" value="PRK00139.1-4"/>
    <property type="match status" value="1"/>
</dbReference>
<feature type="compositionally biased region" description="Basic and acidic residues" evidence="9">
    <location>
        <begin position="495"/>
        <end position="511"/>
    </location>
</feature>
<dbReference type="InterPro" id="IPR005761">
    <property type="entry name" value="UDP-N-AcMur-Glu-dNH2Pim_ligase"/>
</dbReference>
<keyword evidence="14" id="KW-1185">Reference proteome</keyword>
<feature type="short sequence motif" description="Meso-diaminopimelate recognition motif" evidence="7">
    <location>
        <begin position="412"/>
        <end position="415"/>
    </location>
</feature>